<feature type="compositionally biased region" description="Acidic residues" evidence="8">
    <location>
        <begin position="328"/>
        <end position="339"/>
    </location>
</feature>
<name>A0A183P2U0_9TREM</name>
<evidence type="ECO:0000256" key="3">
    <source>
        <dbReference type="ARBA" id="ARBA00022618"/>
    </source>
</evidence>
<feature type="region of interest" description="Disordered" evidence="8">
    <location>
        <begin position="289"/>
        <end position="340"/>
    </location>
</feature>
<evidence type="ECO:0000256" key="4">
    <source>
        <dbReference type="ARBA" id="ARBA00022776"/>
    </source>
</evidence>
<dbReference type="InterPro" id="IPR001943">
    <property type="entry name" value="UVR_dom"/>
</dbReference>
<keyword evidence="2" id="KW-0158">Chromosome</keyword>
<evidence type="ECO:0000256" key="2">
    <source>
        <dbReference type="ARBA" id="ARBA00022454"/>
    </source>
</evidence>
<evidence type="ECO:0000256" key="6">
    <source>
        <dbReference type="ARBA" id="ARBA00023306"/>
    </source>
</evidence>
<evidence type="ECO:0000313" key="9">
    <source>
        <dbReference type="EMBL" id="VDP45935.1"/>
    </source>
</evidence>
<dbReference type="GO" id="GO:0000793">
    <property type="term" value="C:condensed chromosome"/>
    <property type="evidence" value="ECO:0007669"/>
    <property type="project" value="TreeGrafter"/>
</dbReference>
<feature type="compositionally biased region" description="Polar residues" evidence="8">
    <location>
        <begin position="642"/>
        <end position="651"/>
    </location>
</feature>
<keyword evidence="4" id="KW-0498">Mitosis</keyword>
<dbReference type="AlphaFoldDB" id="A0A183P2U0"/>
<keyword evidence="6" id="KW-0131">Cell cycle</keyword>
<evidence type="ECO:0000256" key="8">
    <source>
        <dbReference type="SAM" id="MobiDB-lite"/>
    </source>
</evidence>
<feature type="coiled-coil region" evidence="7">
    <location>
        <begin position="235"/>
        <end position="281"/>
    </location>
</feature>
<dbReference type="InterPro" id="IPR025977">
    <property type="entry name" value="Cnd3_C"/>
</dbReference>
<dbReference type="Pfam" id="PF12719">
    <property type="entry name" value="Cnd3"/>
    <property type="match status" value="1"/>
</dbReference>
<dbReference type="PANTHER" id="PTHR14418:SF5">
    <property type="entry name" value="CONDENSIN COMPLEX SUBUNIT 3"/>
    <property type="match status" value="1"/>
</dbReference>
<keyword evidence="7" id="KW-0175">Coiled coil</keyword>
<dbReference type="STRING" id="31246.A0A183P2U0"/>
<dbReference type="InterPro" id="IPR027165">
    <property type="entry name" value="CND3"/>
</dbReference>
<dbReference type="EMBL" id="UZAL01029099">
    <property type="protein sequence ID" value="VDP45935.1"/>
    <property type="molecule type" value="Genomic_DNA"/>
</dbReference>
<evidence type="ECO:0000256" key="7">
    <source>
        <dbReference type="SAM" id="Coils"/>
    </source>
</evidence>
<sequence length="679" mass="75950">MSRQFYCMERKPRELRKPSSRRYKCLLTVVYIPYGGRSDGSGIGHTLREAPNCVTRQALTWNPQGQRKRGRPKNILHGFKLIIEDLIESQFIVVDKLVQTVLAQEFDEKAIEQECVVEQILSMAGSLDLSDEFGRRRLVSLVHDWITSQQVSGTLAPQLLKLHAILEPSLRRRINSVIEMISELCDPVEPQNSLRSAISVPVESNENCCLTKETECTNLQPALSKKKEISIRLKIASLEVRMNELNEALHDCVSRKEFERATELRDACNKLDIERTELLQELRGNIGISADKPPVSLSPGSDEQIKNENRDDLNTENPDGGTNNDKNDGDDDNEADAVEDATQSLIKRCSSSVLFKANRMAALIIQQSPTLWSLPASLRSLLDSLAMRVDHLMISETALGCIIDCLLIYGFRPFHDANINPNSRLVPTDTIIVDEDDDDEEEQNIKASKHDYAVLTRQTSQDSTDLSHSYPQGMLVRCDEMSKTAYRLLKPITSLLEKESDDGLRSTGALGLAKLLIYDRIVSSHILSLLLLLWFNPSSEESPQLRRGLAYFFADYACANGVGMDAFEHQSALTNAVLPTLTTLIRAPASSPLSEVEPNDVASLLARLTDTTHLKSRSEGKNSTTNQEGKDIINNDNEDSRPSSNKSKMISSTGQIDEKIVSFFYFITQSTNSLFLVFE</sequence>
<feature type="region of interest" description="Disordered" evidence="8">
    <location>
        <begin position="613"/>
        <end position="651"/>
    </location>
</feature>
<dbReference type="GO" id="GO:0051301">
    <property type="term" value="P:cell division"/>
    <property type="evidence" value="ECO:0007669"/>
    <property type="project" value="UniProtKB-KW"/>
</dbReference>
<keyword evidence="10" id="KW-1185">Reference proteome</keyword>
<dbReference type="GO" id="GO:0000796">
    <property type="term" value="C:condensin complex"/>
    <property type="evidence" value="ECO:0007669"/>
    <property type="project" value="InterPro"/>
</dbReference>
<accession>A0A183P2U0</accession>
<dbReference type="PANTHER" id="PTHR14418">
    <property type="entry name" value="CONDENSIN COMPLEX SUBUNIT 3-RELATED"/>
    <property type="match status" value="1"/>
</dbReference>
<keyword evidence="5" id="KW-0226">DNA condensation</keyword>
<evidence type="ECO:0000256" key="1">
    <source>
        <dbReference type="ARBA" id="ARBA00004286"/>
    </source>
</evidence>
<keyword evidence="3" id="KW-0132">Cell division</keyword>
<feature type="compositionally biased region" description="Basic and acidic residues" evidence="8">
    <location>
        <begin position="303"/>
        <end position="313"/>
    </location>
</feature>
<organism evidence="9 10">
    <name type="scientific">Schistosoma mattheei</name>
    <dbReference type="NCBI Taxonomy" id="31246"/>
    <lineage>
        <taxon>Eukaryota</taxon>
        <taxon>Metazoa</taxon>
        <taxon>Spiralia</taxon>
        <taxon>Lophotrochozoa</taxon>
        <taxon>Platyhelminthes</taxon>
        <taxon>Trematoda</taxon>
        <taxon>Digenea</taxon>
        <taxon>Strigeidida</taxon>
        <taxon>Schistosomatoidea</taxon>
        <taxon>Schistosomatidae</taxon>
        <taxon>Schistosoma</taxon>
    </lineage>
</organism>
<gene>
    <name evidence="9" type="ORF">SMTD_LOCUS8676</name>
</gene>
<dbReference type="GO" id="GO:0007076">
    <property type="term" value="P:mitotic chromosome condensation"/>
    <property type="evidence" value="ECO:0007669"/>
    <property type="project" value="InterPro"/>
</dbReference>
<protein>
    <submittedName>
        <fullName evidence="9">Uncharacterized protein</fullName>
    </submittedName>
</protein>
<evidence type="ECO:0000313" key="10">
    <source>
        <dbReference type="Proteomes" id="UP000269396"/>
    </source>
</evidence>
<proteinExistence type="predicted"/>
<feature type="compositionally biased region" description="Basic and acidic residues" evidence="8">
    <location>
        <begin position="628"/>
        <end position="641"/>
    </location>
</feature>
<dbReference type="Proteomes" id="UP000269396">
    <property type="component" value="Unassembled WGS sequence"/>
</dbReference>
<reference evidence="9 10" key="1">
    <citation type="submission" date="2018-11" db="EMBL/GenBank/DDBJ databases">
        <authorList>
            <consortium name="Pathogen Informatics"/>
        </authorList>
    </citation>
    <scope>NUCLEOTIDE SEQUENCE [LARGE SCALE GENOMIC DNA]</scope>
    <source>
        <strain>Denwood</strain>
        <strain evidence="10">Zambia</strain>
    </source>
</reference>
<comment type="subcellular location">
    <subcellularLocation>
        <location evidence="1">Chromosome</location>
    </subcellularLocation>
</comment>
<dbReference type="Pfam" id="PF02151">
    <property type="entry name" value="UVR"/>
    <property type="match status" value="1"/>
</dbReference>
<evidence type="ECO:0000256" key="5">
    <source>
        <dbReference type="ARBA" id="ARBA00023067"/>
    </source>
</evidence>